<evidence type="ECO:0000256" key="1">
    <source>
        <dbReference type="ARBA" id="ARBA00000085"/>
    </source>
</evidence>
<dbReference type="SUPFAM" id="SSF55874">
    <property type="entry name" value="ATPase domain of HSP90 chaperone/DNA topoisomerase II/histidine kinase"/>
    <property type="match status" value="1"/>
</dbReference>
<dbReference type="InterPro" id="IPR036890">
    <property type="entry name" value="HATPase_C_sf"/>
</dbReference>
<reference evidence="13" key="1">
    <citation type="submission" date="2017-01" db="EMBL/GenBank/DDBJ databases">
        <authorList>
            <person name="Brunel B."/>
        </authorList>
    </citation>
    <scope>NUCLEOTIDE SEQUENCE [LARGE SCALE GENOMIC DNA]</scope>
</reference>
<evidence type="ECO:0000256" key="3">
    <source>
        <dbReference type="ARBA" id="ARBA00022553"/>
    </source>
</evidence>
<keyword evidence="10" id="KW-0472">Membrane</keyword>
<proteinExistence type="predicted"/>
<name>A0A1R3VG49_9HYPH</name>
<dbReference type="InterPro" id="IPR036097">
    <property type="entry name" value="HisK_dim/P_sf"/>
</dbReference>
<gene>
    <name evidence="12" type="ORF">BQ8794_330072</name>
</gene>
<dbReference type="EC" id="2.7.13.3" evidence="2"/>
<dbReference type="PRINTS" id="PR00344">
    <property type="entry name" value="BCTRLSENSOR"/>
</dbReference>
<dbReference type="GO" id="GO:0005524">
    <property type="term" value="F:ATP binding"/>
    <property type="evidence" value="ECO:0007669"/>
    <property type="project" value="UniProtKB-KW"/>
</dbReference>
<keyword evidence="13" id="KW-1185">Reference proteome</keyword>
<dbReference type="InterPro" id="IPR033424">
    <property type="entry name" value="MASE4"/>
</dbReference>
<feature type="transmembrane region" description="Helical" evidence="10">
    <location>
        <begin position="214"/>
        <end position="238"/>
    </location>
</feature>
<feature type="transmembrane region" description="Helical" evidence="10">
    <location>
        <begin position="258"/>
        <end position="278"/>
    </location>
</feature>
<dbReference type="PROSITE" id="PS50109">
    <property type="entry name" value="HIS_KIN"/>
    <property type="match status" value="1"/>
</dbReference>
<evidence type="ECO:0000256" key="7">
    <source>
        <dbReference type="ARBA" id="ARBA00022840"/>
    </source>
</evidence>
<feature type="transmembrane region" description="Helical" evidence="10">
    <location>
        <begin position="81"/>
        <end position="101"/>
    </location>
</feature>
<organism evidence="12 13">
    <name type="scientific">Mesorhizobium prunaredense</name>
    <dbReference type="NCBI Taxonomy" id="1631249"/>
    <lineage>
        <taxon>Bacteria</taxon>
        <taxon>Pseudomonadati</taxon>
        <taxon>Pseudomonadota</taxon>
        <taxon>Alphaproteobacteria</taxon>
        <taxon>Hyphomicrobiales</taxon>
        <taxon>Phyllobacteriaceae</taxon>
        <taxon>Mesorhizobium</taxon>
    </lineage>
</organism>
<feature type="transmembrane region" description="Helical" evidence="10">
    <location>
        <begin position="183"/>
        <end position="202"/>
    </location>
</feature>
<evidence type="ECO:0000259" key="11">
    <source>
        <dbReference type="PROSITE" id="PS50109"/>
    </source>
</evidence>
<dbReference type="Proteomes" id="UP000188388">
    <property type="component" value="Unassembled WGS sequence"/>
</dbReference>
<feature type="region of interest" description="Disordered" evidence="9">
    <location>
        <begin position="1"/>
        <end position="23"/>
    </location>
</feature>
<keyword evidence="10" id="KW-0812">Transmembrane</keyword>
<keyword evidence="7" id="KW-0067">ATP-binding</keyword>
<dbReference type="CDD" id="cd00082">
    <property type="entry name" value="HisKA"/>
    <property type="match status" value="1"/>
</dbReference>
<feature type="transmembrane region" description="Helical" evidence="10">
    <location>
        <begin position="316"/>
        <end position="335"/>
    </location>
</feature>
<evidence type="ECO:0000256" key="6">
    <source>
        <dbReference type="ARBA" id="ARBA00022777"/>
    </source>
</evidence>
<dbReference type="Gene3D" id="1.10.287.130">
    <property type="match status" value="1"/>
</dbReference>
<keyword evidence="6 12" id="KW-0418">Kinase</keyword>
<keyword evidence="3" id="KW-0597">Phosphoprotein</keyword>
<evidence type="ECO:0000256" key="9">
    <source>
        <dbReference type="SAM" id="MobiDB-lite"/>
    </source>
</evidence>
<dbReference type="EMBL" id="FTPD01000027">
    <property type="protein sequence ID" value="SIT57361.1"/>
    <property type="molecule type" value="Genomic_DNA"/>
</dbReference>
<feature type="transmembrane region" description="Helical" evidence="10">
    <location>
        <begin position="285"/>
        <end position="304"/>
    </location>
</feature>
<dbReference type="Pfam" id="PF17158">
    <property type="entry name" value="MASE4"/>
    <property type="match status" value="1"/>
</dbReference>
<keyword evidence="5" id="KW-0547">Nucleotide-binding</keyword>
<comment type="catalytic activity">
    <reaction evidence="1">
        <text>ATP + protein L-histidine = ADP + protein N-phospho-L-histidine.</text>
        <dbReference type="EC" id="2.7.13.3"/>
    </reaction>
</comment>
<dbReference type="SUPFAM" id="SSF47384">
    <property type="entry name" value="Homodimeric domain of signal transducing histidine kinase"/>
    <property type="match status" value="1"/>
</dbReference>
<dbReference type="Pfam" id="PF02518">
    <property type="entry name" value="HATPase_c"/>
    <property type="match status" value="1"/>
</dbReference>
<evidence type="ECO:0000256" key="5">
    <source>
        <dbReference type="ARBA" id="ARBA00022741"/>
    </source>
</evidence>
<feature type="domain" description="Histidine kinase" evidence="11">
    <location>
        <begin position="368"/>
        <end position="583"/>
    </location>
</feature>
<dbReference type="Gene3D" id="3.30.565.10">
    <property type="entry name" value="Histidine kinase-like ATPase, C-terminal domain"/>
    <property type="match status" value="1"/>
</dbReference>
<dbReference type="InterPro" id="IPR003661">
    <property type="entry name" value="HisK_dim/P_dom"/>
</dbReference>
<evidence type="ECO:0000313" key="13">
    <source>
        <dbReference type="Proteomes" id="UP000188388"/>
    </source>
</evidence>
<dbReference type="InterPro" id="IPR004358">
    <property type="entry name" value="Sig_transdc_His_kin-like_C"/>
</dbReference>
<evidence type="ECO:0000256" key="8">
    <source>
        <dbReference type="ARBA" id="ARBA00023012"/>
    </source>
</evidence>
<keyword evidence="10" id="KW-1133">Transmembrane helix</keyword>
<evidence type="ECO:0000256" key="4">
    <source>
        <dbReference type="ARBA" id="ARBA00022679"/>
    </source>
</evidence>
<dbReference type="InterPro" id="IPR005467">
    <property type="entry name" value="His_kinase_dom"/>
</dbReference>
<dbReference type="SMART" id="SM00388">
    <property type="entry name" value="HisKA"/>
    <property type="match status" value="1"/>
</dbReference>
<evidence type="ECO:0000313" key="12">
    <source>
        <dbReference type="EMBL" id="SIT57361.1"/>
    </source>
</evidence>
<dbReference type="GO" id="GO:0000155">
    <property type="term" value="F:phosphorelay sensor kinase activity"/>
    <property type="evidence" value="ECO:0007669"/>
    <property type="project" value="InterPro"/>
</dbReference>
<evidence type="ECO:0000256" key="2">
    <source>
        <dbReference type="ARBA" id="ARBA00012438"/>
    </source>
</evidence>
<keyword evidence="4" id="KW-0808">Transferase</keyword>
<dbReference type="PANTHER" id="PTHR43065">
    <property type="entry name" value="SENSOR HISTIDINE KINASE"/>
    <property type="match status" value="1"/>
</dbReference>
<keyword evidence="8" id="KW-0902">Two-component regulatory system</keyword>
<feature type="transmembrane region" description="Helical" evidence="10">
    <location>
        <begin position="142"/>
        <end position="163"/>
    </location>
</feature>
<dbReference type="Pfam" id="PF00512">
    <property type="entry name" value="HisKA"/>
    <property type="match status" value="1"/>
</dbReference>
<dbReference type="SMART" id="SM00387">
    <property type="entry name" value="HATPase_c"/>
    <property type="match status" value="1"/>
</dbReference>
<dbReference type="AlphaFoldDB" id="A0A1R3VG49"/>
<protein>
    <recommendedName>
        <fullName evidence="2">histidine kinase</fullName>
        <ecNumber evidence="2">2.7.13.3</ecNumber>
    </recommendedName>
</protein>
<dbReference type="PANTHER" id="PTHR43065:SF10">
    <property type="entry name" value="PEROXIDE STRESS-ACTIVATED HISTIDINE KINASE MAK3"/>
    <property type="match status" value="1"/>
</dbReference>
<dbReference type="InterPro" id="IPR003594">
    <property type="entry name" value="HATPase_dom"/>
</dbReference>
<accession>A0A1R3VG49</accession>
<sequence length="585" mass="63864">MAGKSDHRWRRLPGSLLPGDPSGRVAASSGKIALQHSKRHDFRVARCSRGEEYPMERTAVTAPEEEFFVLSDLSPGSAQKWLALAVVLGLLLLVFIAAGPLSSVEPRRIDAFVPAYTTAMFVNDSITAILLFAQFSILRSRAILVIASGYVFTALILIPWILAFPGVFVPGRGLIGGLQSTSWLYFSWHAGFSMFVIGYALLKDADPDKRLWRGTVGAAIALSVALTAVVVLAAAYVCVALEAMLPGVVLDSLRLSPLWPYVGAPVALVSIVALVLLWIRQRSMLDLWLMVVMFLYAIEIPLSYYPTPVRFSIDWYAVRIIGFFSSSLVLIVMLYEITTLYARLLGAVRGQRQEREARLVTGDAVAATVAHEVKQPLSGMITSADAGLRFLNRSIPDLEEAKEAFKQIIAGGHRAAALIEGIRTIFKKEDRKRASLDLNDLIRETLALVREGLAKHRILVEAELDARQPQVTGDRIQLQQLLVNLITNAIDAMTTVGGSRVLSVKSKVHDDGHVTVSVADTGTGIGPQDIDRIFNPLFTTKPDGMGMGLSICRSIVEAHDGRLWAAPNTPRGAIFHFSSIRSVST</sequence>
<dbReference type="STRING" id="1631249.BQ8794_330072"/>
<feature type="transmembrane region" description="Helical" evidence="10">
    <location>
        <begin position="113"/>
        <end position="135"/>
    </location>
</feature>
<evidence type="ECO:0000256" key="10">
    <source>
        <dbReference type="SAM" id="Phobius"/>
    </source>
</evidence>